<dbReference type="InterPro" id="IPR018202">
    <property type="entry name" value="Ser_caboxypep_ser_AS"/>
</dbReference>
<dbReference type="PROSITE" id="PS00131">
    <property type="entry name" value="CARBOXYPEPT_SER_SER"/>
    <property type="match status" value="1"/>
</dbReference>
<feature type="chain" id="PRO_5035959559" description="Carboxypeptidase" evidence="8">
    <location>
        <begin position="26"/>
        <end position="500"/>
    </location>
</feature>
<proteinExistence type="inferred from homology"/>
<comment type="caution">
    <text evidence="10">The sequence shown here is derived from an EMBL/GenBank/DDBJ whole genome shotgun (WGS) entry which is preliminary data.</text>
</comment>
<evidence type="ECO:0000256" key="5">
    <source>
        <dbReference type="ARBA" id="ARBA00022801"/>
    </source>
</evidence>
<organism evidence="10 11">
    <name type="scientific">Panicum virgatum</name>
    <name type="common">Blackwell switchgrass</name>
    <dbReference type="NCBI Taxonomy" id="38727"/>
    <lineage>
        <taxon>Eukaryota</taxon>
        <taxon>Viridiplantae</taxon>
        <taxon>Streptophyta</taxon>
        <taxon>Embryophyta</taxon>
        <taxon>Tracheophyta</taxon>
        <taxon>Spermatophyta</taxon>
        <taxon>Magnoliopsida</taxon>
        <taxon>Liliopsida</taxon>
        <taxon>Poales</taxon>
        <taxon>Poaceae</taxon>
        <taxon>PACMAD clade</taxon>
        <taxon>Panicoideae</taxon>
        <taxon>Panicodae</taxon>
        <taxon>Paniceae</taxon>
        <taxon>Panicinae</taxon>
        <taxon>Panicum</taxon>
        <taxon>Panicum sect. Hiantes</taxon>
    </lineage>
</organism>
<evidence type="ECO:0000256" key="6">
    <source>
        <dbReference type="ARBA" id="ARBA00023157"/>
    </source>
</evidence>
<gene>
    <name evidence="10" type="ORF">PVAP13_2NG360600</name>
</gene>
<feature type="signal peptide" evidence="8">
    <location>
        <begin position="1"/>
        <end position="25"/>
    </location>
</feature>
<feature type="region of interest" description="Disordered" evidence="9">
    <location>
        <begin position="46"/>
        <end position="76"/>
    </location>
</feature>
<dbReference type="FunFam" id="3.40.50.11320:FF:000001">
    <property type="entry name" value="Carboxypeptidase"/>
    <property type="match status" value="1"/>
</dbReference>
<dbReference type="FunFam" id="3.40.50.1820:FF:000573">
    <property type="entry name" value="Carboxypeptidase"/>
    <property type="match status" value="1"/>
</dbReference>
<name>A0A8T0VFG3_PANVG</name>
<evidence type="ECO:0000256" key="9">
    <source>
        <dbReference type="SAM" id="MobiDB-lite"/>
    </source>
</evidence>
<keyword evidence="4 8" id="KW-0732">Signal</keyword>
<evidence type="ECO:0000256" key="3">
    <source>
        <dbReference type="ARBA" id="ARBA00022670"/>
    </source>
</evidence>
<evidence type="ECO:0000256" key="4">
    <source>
        <dbReference type="ARBA" id="ARBA00022729"/>
    </source>
</evidence>
<evidence type="ECO:0000256" key="1">
    <source>
        <dbReference type="ARBA" id="ARBA00009431"/>
    </source>
</evidence>
<dbReference type="PANTHER" id="PTHR11802">
    <property type="entry name" value="SERINE PROTEASE FAMILY S10 SERINE CARBOXYPEPTIDASE"/>
    <property type="match status" value="1"/>
</dbReference>
<keyword evidence="3 8" id="KW-0645">Protease</keyword>
<evidence type="ECO:0000313" key="11">
    <source>
        <dbReference type="Proteomes" id="UP000823388"/>
    </source>
</evidence>
<dbReference type="Gene3D" id="6.10.250.940">
    <property type="match status" value="1"/>
</dbReference>
<dbReference type="Pfam" id="PF00450">
    <property type="entry name" value="Peptidase_S10"/>
    <property type="match status" value="1"/>
</dbReference>
<keyword evidence="6" id="KW-1015">Disulfide bond</keyword>
<dbReference type="GO" id="GO:0006508">
    <property type="term" value="P:proteolysis"/>
    <property type="evidence" value="ECO:0007669"/>
    <property type="project" value="UniProtKB-KW"/>
</dbReference>
<dbReference type="SUPFAM" id="SSF53474">
    <property type="entry name" value="alpha/beta-Hydrolases"/>
    <property type="match status" value="1"/>
</dbReference>
<reference evidence="10" key="1">
    <citation type="submission" date="2020-05" db="EMBL/GenBank/DDBJ databases">
        <title>WGS assembly of Panicum virgatum.</title>
        <authorList>
            <person name="Lovell J.T."/>
            <person name="Jenkins J."/>
            <person name="Shu S."/>
            <person name="Juenger T.E."/>
            <person name="Schmutz J."/>
        </authorList>
    </citation>
    <scope>NUCLEOTIDE SEQUENCE</scope>
    <source>
        <strain evidence="10">AP13</strain>
    </source>
</reference>
<keyword evidence="11" id="KW-1185">Reference proteome</keyword>
<sequence>MGRNQISYCILLAILLLAVPPLTNATLDQATLLRQFIASRSLAQSADGPAETDPWADPKTSFGHLPTKCKNPKGSKEADRIEALPGQPPRVNFEQYAGYVTVDEEHGRALFYYFVESPYDAASKPLVLWLNGGPGCSSLGAGAMQELGPFRVNADGKTLSRNKHAWNNVANVIFLESPAGVGFSYSNTSSDYGLSGDWRTAVDSYTFLLHWLERFPEYKGRDFYIAGESYAGHYVPELAAVIVAIRKFTGKNPTNLKGIFVGNPYLDDYKNEKGSLEFLWNHGVMSDEVWAAITEHCSFGPSEDLLCHKAKASFQTGNIDGYNIYAPICIQEPNGTTHSIGYLPGYDPCINYYVPAYFNRLEVQEAIHARVNTRWSTCTSNLHWHWKEAPVSMVPTLSWLVRNGLRVWLYSGDMDDVCPITATRYSVQDLNLTITKPWRPWYTPANEVGGYIQQYMGGFTFASVRGAGHLVPSFQPKRSLVLFYSFLKGVLPPAVSLWQP</sequence>
<dbReference type="GO" id="GO:0005773">
    <property type="term" value="C:vacuole"/>
    <property type="evidence" value="ECO:0007669"/>
    <property type="project" value="TreeGrafter"/>
</dbReference>
<accession>A0A8T0VFG3</accession>
<dbReference type="InterPro" id="IPR033124">
    <property type="entry name" value="Ser_caboxypep_his_AS"/>
</dbReference>
<evidence type="ECO:0000256" key="2">
    <source>
        <dbReference type="ARBA" id="ARBA00022645"/>
    </source>
</evidence>
<comment type="similarity">
    <text evidence="1 8">Belongs to the peptidase S10 family.</text>
</comment>
<evidence type="ECO:0000256" key="7">
    <source>
        <dbReference type="ARBA" id="ARBA00023180"/>
    </source>
</evidence>
<dbReference type="Proteomes" id="UP000823388">
    <property type="component" value="Chromosome 2N"/>
</dbReference>
<dbReference type="PRINTS" id="PR00724">
    <property type="entry name" value="CRBOXYPTASEC"/>
</dbReference>
<dbReference type="AlphaFoldDB" id="A0A8T0VFG3"/>
<keyword evidence="2 8" id="KW-0121">Carboxypeptidase</keyword>
<dbReference type="Gene3D" id="3.40.50.11320">
    <property type="match status" value="1"/>
</dbReference>
<protein>
    <recommendedName>
        <fullName evidence="8">Carboxypeptidase</fullName>
        <ecNumber evidence="8">3.4.16.-</ecNumber>
    </recommendedName>
</protein>
<dbReference type="PROSITE" id="PS00560">
    <property type="entry name" value="CARBOXYPEPT_SER_HIS"/>
    <property type="match status" value="1"/>
</dbReference>
<dbReference type="Gene3D" id="3.40.50.1820">
    <property type="entry name" value="alpha/beta hydrolase"/>
    <property type="match status" value="1"/>
</dbReference>
<dbReference type="GO" id="GO:0004185">
    <property type="term" value="F:serine-type carboxypeptidase activity"/>
    <property type="evidence" value="ECO:0007669"/>
    <property type="project" value="UniProtKB-UniRule"/>
</dbReference>
<dbReference type="PANTHER" id="PTHR11802:SF328">
    <property type="entry name" value="CARBOXYPEPTIDASE"/>
    <property type="match status" value="1"/>
</dbReference>
<dbReference type="InterPro" id="IPR029058">
    <property type="entry name" value="AB_hydrolase_fold"/>
</dbReference>
<keyword evidence="5 8" id="KW-0378">Hydrolase</keyword>
<dbReference type="EC" id="3.4.16.-" evidence="8"/>
<dbReference type="InterPro" id="IPR001563">
    <property type="entry name" value="Peptidase_S10"/>
</dbReference>
<keyword evidence="7" id="KW-0325">Glycoprotein</keyword>
<evidence type="ECO:0000256" key="8">
    <source>
        <dbReference type="RuleBase" id="RU361156"/>
    </source>
</evidence>
<evidence type="ECO:0000313" key="10">
    <source>
        <dbReference type="EMBL" id="KAG2635511.1"/>
    </source>
</evidence>
<dbReference type="EMBL" id="CM029040">
    <property type="protein sequence ID" value="KAG2635511.1"/>
    <property type="molecule type" value="Genomic_DNA"/>
</dbReference>